<sequence>MKIKEILPNLPDNSIVSSDIKCVISDSRQVTAGDLFIAITCDTVIDNIRAAIKNKAAAIVLEASVHDKVRQHFPTTIFIVVANAREALSVAAAHLYPTQPNNIFAVTGTNGKSSVITFIRQILGELGQTTASFGTVGLELTAQPEIASLINVPKLTTPDAMSLHRMLHQLASRGIHNFAFEASSHGLDQYRLHQVRVGSAGFTNLTQDHLDYHDSMEAYFDAKIKLFTEVLADGRAATINVGCPYGKSLALMLRQKNKRVITYAVGAPADLVASKIHLESGRIKFNLVFDSKDYGQQEIAMAGIFQVENILCAIGMIMGMGYSLTDILKAVPRIKSAPGRMELVGHRSNGAAVYVDYAHTPDALMRALQALRFHVKEGHRLHVVFGCGGNRDALKRSLMGKIADDFADVIIVTDDNPRHEDPSFIRAQVLANCPRGKDIGDRKQAIEQAIANLNTGDILLIAGKGHETGQLIKDEVIPFDDGQVAAKVLQKYEAANRSQTTSAR</sequence>
<dbReference type="STRING" id="91604.ID47_03365"/>
<evidence type="ECO:0000256" key="4">
    <source>
        <dbReference type="ARBA" id="ARBA00022741"/>
    </source>
</evidence>
<dbReference type="Pfam" id="PF02875">
    <property type="entry name" value="Mur_ligase_C"/>
    <property type="match status" value="1"/>
</dbReference>
<evidence type="ECO:0000256" key="9">
    <source>
        <dbReference type="HAMAP-Rule" id="MF_00208"/>
    </source>
</evidence>
<evidence type="ECO:0000256" key="2">
    <source>
        <dbReference type="ARBA" id="ARBA00022490"/>
    </source>
</evidence>
<dbReference type="SUPFAM" id="SSF63418">
    <property type="entry name" value="MurE/MurF N-terminal domain"/>
    <property type="match status" value="1"/>
</dbReference>
<evidence type="ECO:0000256" key="6">
    <source>
        <dbReference type="ARBA" id="ARBA00022960"/>
    </source>
</evidence>
<comment type="pathway">
    <text evidence="9 10">Cell wall biogenesis; peptidoglycan biosynthesis.</text>
</comment>
<feature type="modified residue" description="N6-carboxylysine" evidence="9">
    <location>
        <position position="223"/>
    </location>
</feature>
<feature type="binding site" evidence="9">
    <location>
        <position position="189"/>
    </location>
    <ligand>
        <name>UDP-N-acetyl-alpha-D-muramoyl-L-alanyl-D-glutamate</name>
        <dbReference type="ChEBI" id="CHEBI:83900"/>
    </ligand>
</feature>
<feature type="binding site" evidence="9">
    <location>
        <begin position="156"/>
        <end position="157"/>
    </location>
    <ligand>
        <name>UDP-N-acetyl-alpha-D-muramoyl-L-alanyl-D-glutamate</name>
        <dbReference type="ChEBI" id="CHEBI:83900"/>
    </ligand>
</feature>
<evidence type="ECO:0000313" key="13">
    <source>
        <dbReference type="EMBL" id="AIK95986.1"/>
    </source>
</evidence>
<dbReference type="AlphaFoldDB" id="A0A077AUE7"/>
<comment type="similarity">
    <text evidence="1 9">Belongs to the MurCDEF family. MurE subfamily.</text>
</comment>
<dbReference type="EC" id="6.3.2.13" evidence="9"/>
<evidence type="ECO:0000313" key="14">
    <source>
        <dbReference type="Proteomes" id="UP000028926"/>
    </source>
</evidence>
<organism evidence="13 14">
    <name type="scientific">Candidatus Odyssella acanthamoebae</name>
    <dbReference type="NCBI Taxonomy" id="91604"/>
    <lineage>
        <taxon>Bacteria</taxon>
        <taxon>Pseudomonadati</taxon>
        <taxon>Pseudomonadota</taxon>
        <taxon>Alphaproteobacteria</taxon>
        <taxon>Holosporales</taxon>
        <taxon>Candidatus Paracaedibacteraceae</taxon>
        <taxon>Candidatus Odyssella</taxon>
    </lineage>
</organism>
<evidence type="ECO:0000256" key="10">
    <source>
        <dbReference type="RuleBase" id="RU004135"/>
    </source>
</evidence>
<dbReference type="GO" id="GO:0051301">
    <property type="term" value="P:cell division"/>
    <property type="evidence" value="ECO:0007669"/>
    <property type="project" value="UniProtKB-KW"/>
</dbReference>
<dbReference type="InterPro" id="IPR004101">
    <property type="entry name" value="Mur_ligase_C"/>
</dbReference>
<keyword evidence="3 9" id="KW-0436">Ligase</keyword>
<dbReference type="UniPathway" id="UPA00219"/>
<dbReference type="PANTHER" id="PTHR23135">
    <property type="entry name" value="MUR LIGASE FAMILY MEMBER"/>
    <property type="match status" value="1"/>
</dbReference>
<dbReference type="GO" id="GO:0005524">
    <property type="term" value="F:ATP binding"/>
    <property type="evidence" value="ECO:0007669"/>
    <property type="project" value="UniProtKB-UniRule"/>
</dbReference>
<comment type="cofactor">
    <cofactor evidence="9">
        <name>Mg(2+)</name>
        <dbReference type="ChEBI" id="CHEBI:18420"/>
    </cofactor>
</comment>
<feature type="domain" description="Mur ligase central" evidence="12">
    <location>
        <begin position="106"/>
        <end position="316"/>
    </location>
</feature>
<dbReference type="InterPro" id="IPR013221">
    <property type="entry name" value="Mur_ligase_cen"/>
</dbReference>
<feature type="binding site" evidence="9">
    <location>
        <position position="467"/>
    </location>
    <ligand>
        <name>meso-2,6-diaminopimelate</name>
        <dbReference type="ChEBI" id="CHEBI:57791"/>
    </ligand>
</feature>
<keyword evidence="2 9" id="KW-0963">Cytoplasm</keyword>
<dbReference type="HOGENOM" id="CLU_022291_3_1_5"/>
<evidence type="ECO:0000256" key="1">
    <source>
        <dbReference type="ARBA" id="ARBA00005898"/>
    </source>
</evidence>
<keyword evidence="8 9" id="KW-0961">Cell wall biogenesis/degradation</keyword>
<gene>
    <name evidence="9" type="primary">murE</name>
    <name evidence="13" type="ORF">ID47_03365</name>
</gene>
<comment type="PTM">
    <text evidence="9">Carboxylation is probably crucial for Mg(2+) binding and, consequently, for the gamma-phosphate positioning of ATP.</text>
</comment>
<evidence type="ECO:0000259" key="11">
    <source>
        <dbReference type="Pfam" id="PF02875"/>
    </source>
</evidence>
<comment type="subcellular location">
    <subcellularLocation>
        <location evidence="9 10">Cytoplasm</location>
    </subcellularLocation>
</comment>
<dbReference type="SUPFAM" id="SSF53244">
    <property type="entry name" value="MurD-like peptide ligases, peptide-binding domain"/>
    <property type="match status" value="1"/>
</dbReference>
<feature type="binding site" evidence="9">
    <location>
        <begin position="415"/>
        <end position="418"/>
    </location>
    <ligand>
        <name>meso-2,6-diaminopimelate</name>
        <dbReference type="ChEBI" id="CHEBI:57791"/>
    </ligand>
</feature>
<feature type="binding site" evidence="9">
    <location>
        <position position="463"/>
    </location>
    <ligand>
        <name>meso-2,6-diaminopimelate</name>
        <dbReference type="ChEBI" id="CHEBI:57791"/>
    </ligand>
</feature>
<proteinExistence type="inferred from homology"/>
<dbReference type="Proteomes" id="UP000028926">
    <property type="component" value="Chromosome"/>
</dbReference>
<keyword evidence="7 9" id="KW-0573">Peptidoglycan synthesis</keyword>
<comment type="catalytic activity">
    <reaction evidence="9">
        <text>UDP-N-acetyl-alpha-D-muramoyl-L-alanyl-D-glutamate + meso-2,6-diaminopimelate + ATP = UDP-N-acetyl-alpha-D-muramoyl-L-alanyl-gamma-D-glutamyl-meso-2,6-diaminopimelate + ADP + phosphate + H(+)</text>
        <dbReference type="Rhea" id="RHEA:23676"/>
        <dbReference type="ChEBI" id="CHEBI:15378"/>
        <dbReference type="ChEBI" id="CHEBI:30616"/>
        <dbReference type="ChEBI" id="CHEBI:43474"/>
        <dbReference type="ChEBI" id="CHEBI:57791"/>
        <dbReference type="ChEBI" id="CHEBI:83900"/>
        <dbReference type="ChEBI" id="CHEBI:83905"/>
        <dbReference type="ChEBI" id="CHEBI:456216"/>
        <dbReference type="EC" id="6.3.2.13"/>
    </reaction>
</comment>
<reference evidence="13 14" key="1">
    <citation type="submission" date="2014-07" db="EMBL/GenBank/DDBJ databases">
        <title>Comparative genomic insights into amoeba endosymbionts belonging to the families of Holosporaceae and Candidatus Midichloriaceae within Rickettsiales.</title>
        <authorList>
            <person name="Wang Z."/>
            <person name="Wu M."/>
        </authorList>
    </citation>
    <scope>NUCLEOTIDE SEQUENCE [LARGE SCALE GENOMIC DNA]</scope>
    <source>
        <strain evidence="13">PRA3</strain>
    </source>
</reference>
<comment type="function">
    <text evidence="9">Catalyzes the addition of meso-diaminopimelic acid to the nucleotide precursor UDP-N-acetylmuramoyl-L-alanyl-D-glutamate (UMAG) in the biosynthesis of bacterial cell-wall peptidoglycan.</text>
</comment>
<dbReference type="KEGG" id="paca:ID47_03365"/>
<keyword evidence="5 9" id="KW-0067">ATP-binding</keyword>
<dbReference type="InterPro" id="IPR036615">
    <property type="entry name" value="Mur_ligase_C_dom_sf"/>
</dbReference>
<protein>
    <recommendedName>
        <fullName evidence="9">UDP-N-acetylmuramoyl-L-alanyl-D-glutamate--2,6-diaminopimelate ligase</fullName>
        <ecNumber evidence="9">6.3.2.13</ecNumber>
    </recommendedName>
    <alternativeName>
        <fullName evidence="9">Meso-A2pm-adding enzyme</fullName>
    </alternativeName>
    <alternativeName>
        <fullName evidence="9">Meso-diaminopimelate-adding enzyme</fullName>
    </alternativeName>
    <alternativeName>
        <fullName evidence="9">UDP-MurNAc-L-Ala-D-Glu:meso-diaminopimelate ligase</fullName>
    </alternativeName>
    <alternativeName>
        <fullName evidence="9">UDP-MurNAc-tripeptide synthetase</fullName>
    </alternativeName>
    <alternativeName>
        <fullName evidence="9">UDP-N-acetylmuramyl-tripeptide synthetase</fullName>
    </alternativeName>
</protein>
<dbReference type="GO" id="GO:0008765">
    <property type="term" value="F:UDP-N-acetylmuramoylalanyl-D-glutamate-2,6-diaminopimelate ligase activity"/>
    <property type="evidence" value="ECO:0007669"/>
    <property type="project" value="UniProtKB-UniRule"/>
</dbReference>
<evidence type="ECO:0000259" key="12">
    <source>
        <dbReference type="Pfam" id="PF08245"/>
    </source>
</evidence>
<dbReference type="NCBIfam" id="NF001124">
    <property type="entry name" value="PRK00139.1-2"/>
    <property type="match status" value="1"/>
</dbReference>
<dbReference type="InterPro" id="IPR035911">
    <property type="entry name" value="MurE/MurF_N"/>
</dbReference>
<feature type="binding site" evidence="9">
    <location>
        <position position="191"/>
    </location>
    <ligand>
        <name>UDP-N-acetyl-alpha-D-muramoyl-L-alanyl-D-glutamate</name>
        <dbReference type="ChEBI" id="CHEBI:83900"/>
    </ligand>
</feature>
<dbReference type="Gene3D" id="3.40.1190.10">
    <property type="entry name" value="Mur-like, catalytic domain"/>
    <property type="match status" value="1"/>
</dbReference>
<comment type="caution">
    <text evidence="9">Lacks conserved residue(s) required for the propagation of feature annotation.</text>
</comment>
<dbReference type="PROSITE" id="PS01011">
    <property type="entry name" value="FOLYLPOLYGLU_SYNT_1"/>
    <property type="match status" value="1"/>
</dbReference>
<dbReference type="Gene3D" id="3.90.190.20">
    <property type="entry name" value="Mur ligase, C-terminal domain"/>
    <property type="match status" value="1"/>
</dbReference>
<dbReference type="eggNOG" id="COG0769">
    <property type="taxonomic scope" value="Bacteria"/>
</dbReference>
<feature type="binding site" evidence="9">
    <location>
        <begin position="108"/>
        <end position="114"/>
    </location>
    <ligand>
        <name>ATP</name>
        <dbReference type="ChEBI" id="CHEBI:30616"/>
    </ligand>
</feature>
<dbReference type="EMBL" id="CP008941">
    <property type="protein sequence ID" value="AIK95986.1"/>
    <property type="molecule type" value="Genomic_DNA"/>
</dbReference>
<keyword evidence="4 9" id="KW-0547">Nucleotide-binding</keyword>
<feature type="binding site" evidence="9">
    <location>
        <position position="183"/>
    </location>
    <ligand>
        <name>UDP-N-acetyl-alpha-D-muramoyl-L-alanyl-D-glutamate</name>
        <dbReference type="ChEBI" id="CHEBI:83900"/>
    </ligand>
</feature>
<evidence type="ECO:0000256" key="3">
    <source>
        <dbReference type="ARBA" id="ARBA00022598"/>
    </source>
</evidence>
<evidence type="ECO:0000256" key="7">
    <source>
        <dbReference type="ARBA" id="ARBA00022984"/>
    </source>
</evidence>
<accession>A0A077AUE7</accession>
<keyword evidence="14" id="KW-1185">Reference proteome</keyword>
<feature type="binding site" evidence="9">
    <location>
        <position position="391"/>
    </location>
    <ligand>
        <name>meso-2,6-diaminopimelate</name>
        <dbReference type="ChEBI" id="CHEBI:57791"/>
    </ligand>
</feature>
<dbReference type="NCBIfam" id="NF001126">
    <property type="entry name" value="PRK00139.1-4"/>
    <property type="match status" value="1"/>
</dbReference>
<dbReference type="Gene3D" id="3.40.1390.10">
    <property type="entry name" value="MurE/MurF, N-terminal domain"/>
    <property type="match status" value="1"/>
</dbReference>
<dbReference type="InterPro" id="IPR018109">
    <property type="entry name" value="Folylpolyglutamate_synth_CS"/>
</dbReference>
<dbReference type="InterPro" id="IPR005761">
    <property type="entry name" value="UDP-N-AcMur-Glu-dNH2Pim_ligase"/>
</dbReference>
<dbReference type="GO" id="GO:0009252">
    <property type="term" value="P:peptidoglycan biosynthetic process"/>
    <property type="evidence" value="ECO:0007669"/>
    <property type="project" value="UniProtKB-UniRule"/>
</dbReference>
<dbReference type="GO" id="GO:0004326">
    <property type="term" value="F:tetrahydrofolylpolyglutamate synthase activity"/>
    <property type="evidence" value="ECO:0007669"/>
    <property type="project" value="InterPro"/>
</dbReference>
<feature type="short sequence motif" description="Meso-diaminopimelate recognition motif" evidence="9">
    <location>
        <begin position="415"/>
        <end position="418"/>
    </location>
</feature>
<dbReference type="GO" id="GO:0008360">
    <property type="term" value="P:regulation of cell shape"/>
    <property type="evidence" value="ECO:0007669"/>
    <property type="project" value="UniProtKB-KW"/>
</dbReference>
<keyword evidence="9 10" id="KW-0132">Cell division</keyword>
<dbReference type="InterPro" id="IPR036565">
    <property type="entry name" value="Mur-like_cat_sf"/>
</dbReference>
<dbReference type="HAMAP" id="MF_00208">
    <property type="entry name" value="MurE"/>
    <property type="match status" value="1"/>
</dbReference>
<dbReference type="GO" id="GO:0000287">
    <property type="term" value="F:magnesium ion binding"/>
    <property type="evidence" value="ECO:0007669"/>
    <property type="project" value="UniProtKB-UniRule"/>
</dbReference>
<dbReference type="GO" id="GO:0005737">
    <property type="term" value="C:cytoplasm"/>
    <property type="evidence" value="ECO:0007669"/>
    <property type="project" value="UniProtKB-SubCell"/>
</dbReference>
<name>A0A077AUE7_9PROT</name>
<dbReference type="Pfam" id="PF08245">
    <property type="entry name" value="Mur_ligase_M"/>
    <property type="match status" value="1"/>
</dbReference>
<dbReference type="SUPFAM" id="SSF53623">
    <property type="entry name" value="MurD-like peptide ligases, catalytic domain"/>
    <property type="match status" value="1"/>
</dbReference>
<keyword evidence="6 9" id="KW-0133">Cell shape</keyword>
<feature type="binding site" evidence="9">
    <location>
        <position position="27"/>
    </location>
    <ligand>
        <name>UDP-N-acetyl-alpha-D-muramoyl-L-alanyl-D-glutamate</name>
        <dbReference type="ChEBI" id="CHEBI:83900"/>
    </ligand>
</feature>
<keyword evidence="9 10" id="KW-0131">Cell cycle</keyword>
<dbReference type="PANTHER" id="PTHR23135:SF4">
    <property type="entry name" value="UDP-N-ACETYLMURAMOYL-L-ALANYL-D-GLUTAMATE--2,6-DIAMINOPIMELATE LIGASE MURE HOMOLOG, CHLOROPLASTIC"/>
    <property type="match status" value="1"/>
</dbReference>
<dbReference type="GO" id="GO:0071555">
    <property type="term" value="P:cell wall organization"/>
    <property type="evidence" value="ECO:0007669"/>
    <property type="project" value="UniProtKB-KW"/>
</dbReference>
<evidence type="ECO:0000256" key="5">
    <source>
        <dbReference type="ARBA" id="ARBA00022840"/>
    </source>
</evidence>
<feature type="domain" description="Mur ligase C-terminal" evidence="11">
    <location>
        <begin position="339"/>
        <end position="465"/>
    </location>
</feature>
<evidence type="ECO:0000256" key="8">
    <source>
        <dbReference type="ARBA" id="ARBA00023316"/>
    </source>
</evidence>
<dbReference type="NCBIfam" id="TIGR01085">
    <property type="entry name" value="murE"/>
    <property type="match status" value="1"/>
</dbReference>
<keyword evidence="9" id="KW-0460">Magnesium</keyword>